<dbReference type="InterPro" id="IPR011551">
    <property type="entry name" value="NTP_PyrPHydrolase_MazG"/>
</dbReference>
<evidence type="ECO:0000256" key="1">
    <source>
        <dbReference type="ARBA" id="ARBA00052141"/>
    </source>
</evidence>
<dbReference type="KEGG" id="arac:E0W69_013440"/>
<feature type="domain" description="NTP pyrophosphohydrolase MazG-like" evidence="5">
    <location>
        <begin position="28"/>
        <end position="100"/>
    </location>
</feature>
<feature type="domain" description="NTP pyrophosphohydrolase MazG-like" evidence="5">
    <location>
        <begin position="166"/>
        <end position="222"/>
    </location>
</feature>
<organism evidence="6 7">
    <name type="scientific">Rhizosphaericola mali</name>
    <dbReference type="NCBI Taxonomy" id="2545455"/>
    <lineage>
        <taxon>Bacteria</taxon>
        <taxon>Pseudomonadati</taxon>
        <taxon>Bacteroidota</taxon>
        <taxon>Chitinophagia</taxon>
        <taxon>Chitinophagales</taxon>
        <taxon>Chitinophagaceae</taxon>
        <taxon>Rhizosphaericola</taxon>
    </lineage>
</organism>
<dbReference type="GO" id="GO:0047693">
    <property type="term" value="F:ATP diphosphatase activity"/>
    <property type="evidence" value="ECO:0007669"/>
    <property type="project" value="UniProtKB-EC"/>
</dbReference>
<dbReference type="InterPro" id="IPR048011">
    <property type="entry name" value="NTP-PPase_MazG-like_C"/>
</dbReference>
<keyword evidence="6" id="KW-0378">Hydrolase</keyword>
<evidence type="ECO:0000256" key="2">
    <source>
        <dbReference type="ARBA" id="ARBA00061115"/>
    </source>
</evidence>
<dbReference type="InterPro" id="IPR048015">
    <property type="entry name" value="NTP-PPase_MazG-like_N"/>
</dbReference>
<dbReference type="NCBIfam" id="NF007113">
    <property type="entry name" value="PRK09562.1"/>
    <property type="match status" value="1"/>
</dbReference>
<dbReference type="GO" id="GO:0006950">
    <property type="term" value="P:response to stress"/>
    <property type="evidence" value="ECO:0007669"/>
    <property type="project" value="UniProtKB-ARBA"/>
</dbReference>
<keyword evidence="7" id="KW-1185">Reference proteome</keyword>
<dbReference type="CDD" id="cd11529">
    <property type="entry name" value="NTP-PPase_MazG_Cterm"/>
    <property type="match status" value="1"/>
</dbReference>
<evidence type="ECO:0000259" key="5">
    <source>
        <dbReference type="Pfam" id="PF03819"/>
    </source>
</evidence>
<dbReference type="FunFam" id="1.10.287.1080:FF:000003">
    <property type="entry name" value="Nucleoside triphosphate pyrophosphohydrolase"/>
    <property type="match status" value="1"/>
</dbReference>
<dbReference type="PANTHER" id="PTHR30522:SF0">
    <property type="entry name" value="NUCLEOSIDE TRIPHOSPHATE PYROPHOSPHOHYDROLASE"/>
    <property type="match status" value="1"/>
</dbReference>
<dbReference type="EMBL" id="CP044016">
    <property type="protein sequence ID" value="QES89624.1"/>
    <property type="molecule type" value="Genomic_DNA"/>
</dbReference>
<sequence length="261" mass="30726">MKDYKEQFERLVNIMNDLREKCPWDQKQTIHTLRPLTIEETYELGDAIEKQDWSEMKEEIGDIMLHLIFYSKIAEEQNQFTISDVLDSISEKMITRHPHIYGNVFVENEEDVKRNWQKIKLQKKGKKSVLSGVPSGLPALIKSTRIQEKVKHVGFEWDDKKDAWNKVKEELQEFQEAENDNDVVNMQAEFGDVLFSLVNYARYVNIDPETALDKTNKKFIQRFQFIETQAKAQNKSVDTMSLEEMNILWEKAKSELKNSSL</sequence>
<dbReference type="Proteomes" id="UP000292424">
    <property type="component" value="Chromosome"/>
</dbReference>
<comment type="catalytic activity">
    <reaction evidence="1">
        <text>ATP + H2O = AMP + diphosphate + H(+)</text>
        <dbReference type="Rhea" id="RHEA:14245"/>
        <dbReference type="ChEBI" id="CHEBI:15377"/>
        <dbReference type="ChEBI" id="CHEBI:15378"/>
        <dbReference type="ChEBI" id="CHEBI:30616"/>
        <dbReference type="ChEBI" id="CHEBI:33019"/>
        <dbReference type="ChEBI" id="CHEBI:456215"/>
        <dbReference type="EC" id="3.6.1.8"/>
    </reaction>
</comment>
<dbReference type="GO" id="GO:0046061">
    <property type="term" value="P:dATP catabolic process"/>
    <property type="evidence" value="ECO:0007669"/>
    <property type="project" value="TreeGrafter"/>
</dbReference>
<dbReference type="GO" id="GO:0046081">
    <property type="term" value="P:dUTP catabolic process"/>
    <property type="evidence" value="ECO:0007669"/>
    <property type="project" value="TreeGrafter"/>
</dbReference>
<dbReference type="InterPro" id="IPR004518">
    <property type="entry name" value="MazG-like_dom"/>
</dbReference>
<accession>A0A5P2G1F3</accession>
<dbReference type="EC" id="3.6.1.8" evidence="3"/>
<dbReference type="OrthoDB" id="9808939at2"/>
<name>A0A5P2G1F3_9BACT</name>
<dbReference type="GO" id="GO:0046076">
    <property type="term" value="P:dTTP catabolic process"/>
    <property type="evidence" value="ECO:0007669"/>
    <property type="project" value="TreeGrafter"/>
</dbReference>
<proteinExistence type="inferred from homology"/>
<dbReference type="GO" id="GO:0006203">
    <property type="term" value="P:dGTP catabolic process"/>
    <property type="evidence" value="ECO:0007669"/>
    <property type="project" value="TreeGrafter"/>
</dbReference>
<dbReference type="Pfam" id="PF03819">
    <property type="entry name" value="MazG"/>
    <property type="match status" value="2"/>
</dbReference>
<dbReference type="CDD" id="cd11528">
    <property type="entry name" value="NTP-PPase_MazG_Nterm"/>
    <property type="match status" value="1"/>
</dbReference>
<dbReference type="GO" id="GO:0046047">
    <property type="term" value="P:TTP catabolic process"/>
    <property type="evidence" value="ECO:0007669"/>
    <property type="project" value="TreeGrafter"/>
</dbReference>
<evidence type="ECO:0000313" key="6">
    <source>
        <dbReference type="EMBL" id="QES89624.1"/>
    </source>
</evidence>
<reference evidence="6 7" key="1">
    <citation type="submission" date="2019-09" db="EMBL/GenBank/DDBJ databases">
        <title>Complete genome sequence of Arachidicoccus sp. B3-10 isolated from apple orchard soil.</title>
        <authorList>
            <person name="Kim H.S."/>
            <person name="Han K.-I."/>
            <person name="Suh M.K."/>
            <person name="Lee K.C."/>
            <person name="Eom M.K."/>
            <person name="Kim J.-S."/>
            <person name="Kang S.W."/>
            <person name="Sin Y."/>
            <person name="Lee J.-S."/>
        </authorList>
    </citation>
    <scope>NUCLEOTIDE SEQUENCE [LARGE SCALE GENOMIC DNA]</scope>
    <source>
        <strain evidence="6 7">B3-10</strain>
    </source>
</reference>
<gene>
    <name evidence="6" type="primary">mazG</name>
    <name evidence="6" type="ORF">E0W69_013440</name>
</gene>
<dbReference type="NCBIfam" id="TIGR00444">
    <property type="entry name" value="mazG"/>
    <property type="match status" value="1"/>
</dbReference>
<evidence type="ECO:0000256" key="4">
    <source>
        <dbReference type="ARBA" id="ARBA00074799"/>
    </source>
</evidence>
<evidence type="ECO:0000256" key="3">
    <source>
        <dbReference type="ARBA" id="ARBA00066372"/>
    </source>
</evidence>
<evidence type="ECO:0000313" key="7">
    <source>
        <dbReference type="Proteomes" id="UP000292424"/>
    </source>
</evidence>
<dbReference type="Gene3D" id="1.10.287.1080">
    <property type="entry name" value="MazG-like"/>
    <property type="match status" value="2"/>
</dbReference>
<dbReference type="SUPFAM" id="SSF101386">
    <property type="entry name" value="all-alpha NTP pyrophosphatases"/>
    <property type="match status" value="2"/>
</dbReference>
<comment type="similarity">
    <text evidence="2">Belongs to the nucleoside triphosphate pyrophosphohydrolase family.</text>
</comment>
<dbReference type="PANTHER" id="PTHR30522">
    <property type="entry name" value="NUCLEOSIDE TRIPHOSPHATE PYROPHOSPHOHYDROLASE"/>
    <property type="match status" value="1"/>
</dbReference>
<dbReference type="GO" id="GO:0046052">
    <property type="term" value="P:UTP catabolic process"/>
    <property type="evidence" value="ECO:0007669"/>
    <property type="project" value="TreeGrafter"/>
</dbReference>
<protein>
    <recommendedName>
        <fullName evidence="4">Nucleoside triphosphate pyrophosphohydrolase</fullName>
        <ecNumber evidence="3">3.6.1.8</ecNumber>
    </recommendedName>
</protein>
<dbReference type="FunFam" id="1.10.287.1080:FF:000001">
    <property type="entry name" value="Nucleoside triphosphate pyrophosphohydrolase"/>
    <property type="match status" value="1"/>
</dbReference>
<dbReference type="AlphaFoldDB" id="A0A5P2G1F3"/>